<evidence type="ECO:0000313" key="7">
    <source>
        <dbReference type="EMBL" id="GAH53427.1"/>
    </source>
</evidence>
<feature type="non-terminal residue" evidence="7">
    <location>
        <position position="90"/>
    </location>
</feature>
<sequence length="90" mass="9864">PAEYKYDFTCLRGEINKIWSAFFRGQLILASVVAVIFTVVGFIIGLPFALAMGVLAGLLEFIPTIGHAIWLITASFLAFFVGSTWIPIPN</sequence>
<feature type="transmembrane region" description="Helical" evidence="6">
    <location>
        <begin position="27"/>
        <end position="56"/>
    </location>
</feature>
<dbReference type="AlphaFoldDB" id="X1G846"/>
<comment type="caution">
    <text evidence="7">The sequence shown here is derived from an EMBL/GenBank/DDBJ whole genome shotgun (WGS) entry which is preliminary data.</text>
</comment>
<comment type="similarity">
    <text evidence="2">Belongs to the autoinducer-2 exporter (AI-2E) (TC 2.A.86) family.</text>
</comment>
<dbReference type="Pfam" id="PF01594">
    <property type="entry name" value="AI-2E_transport"/>
    <property type="match status" value="1"/>
</dbReference>
<protein>
    <submittedName>
        <fullName evidence="7">Uncharacterized protein</fullName>
    </submittedName>
</protein>
<evidence type="ECO:0000256" key="2">
    <source>
        <dbReference type="ARBA" id="ARBA00009773"/>
    </source>
</evidence>
<evidence type="ECO:0000256" key="6">
    <source>
        <dbReference type="SAM" id="Phobius"/>
    </source>
</evidence>
<keyword evidence="5 6" id="KW-0472">Membrane</keyword>
<keyword evidence="3 6" id="KW-0812">Transmembrane</keyword>
<feature type="non-terminal residue" evidence="7">
    <location>
        <position position="1"/>
    </location>
</feature>
<keyword evidence="4 6" id="KW-1133">Transmembrane helix</keyword>
<name>X1G846_9ZZZZ</name>
<evidence type="ECO:0000256" key="1">
    <source>
        <dbReference type="ARBA" id="ARBA00004141"/>
    </source>
</evidence>
<feature type="transmembrane region" description="Helical" evidence="6">
    <location>
        <begin position="68"/>
        <end position="88"/>
    </location>
</feature>
<dbReference type="EMBL" id="BARU01015593">
    <property type="protein sequence ID" value="GAH53427.1"/>
    <property type="molecule type" value="Genomic_DNA"/>
</dbReference>
<dbReference type="InterPro" id="IPR002549">
    <property type="entry name" value="AI-2E-like"/>
</dbReference>
<reference evidence="7" key="1">
    <citation type="journal article" date="2014" name="Front. Microbiol.">
        <title>High frequency of phylogenetically diverse reductive dehalogenase-homologous genes in deep subseafloor sedimentary metagenomes.</title>
        <authorList>
            <person name="Kawai M."/>
            <person name="Futagami T."/>
            <person name="Toyoda A."/>
            <person name="Takaki Y."/>
            <person name="Nishi S."/>
            <person name="Hori S."/>
            <person name="Arai W."/>
            <person name="Tsubouchi T."/>
            <person name="Morono Y."/>
            <person name="Uchiyama I."/>
            <person name="Ito T."/>
            <person name="Fujiyama A."/>
            <person name="Inagaki F."/>
            <person name="Takami H."/>
        </authorList>
    </citation>
    <scope>NUCLEOTIDE SEQUENCE</scope>
    <source>
        <strain evidence="7">Expedition CK06-06</strain>
    </source>
</reference>
<accession>X1G846</accession>
<gene>
    <name evidence="7" type="ORF">S03H2_26689</name>
</gene>
<evidence type="ECO:0000256" key="3">
    <source>
        <dbReference type="ARBA" id="ARBA00022692"/>
    </source>
</evidence>
<evidence type="ECO:0000256" key="4">
    <source>
        <dbReference type="ARBA" id="ARBA00022989"/>
    </source>
</evidence>
<comment type="subcellular location">
    <subcellularLocation>
        <location evidence="1">Membrane</location>
        <topology evidence="1">Multi-pass membrane protein</topology>
    </subcellularLocation>
</comment>
<proteinExistence type="inferred from homology"/>
<organism evidence="7">
    <name type="scientific">marine sediment metagenome</name>
    <dbReference type="NCBI Taxonomy" id="412755"/>
    <lineage>
        <taxon>unclassified sequences</taxon>
        <taxon>metagenomes</taxon>
        <taxon>ecological metagenomes</taxon>
    </lineage>
</organism>
<evidence type="ECO:0000256" key="5">
    <source>
        <dbReference type="ARBA" id="ARBA00023136"/>
    </source>
</evidence>
<dbReference type="GO" id="GO:0016020">
    <property type="term" value="C:membrane"/>
    <property type="evidence" value="ECO:0007669"/>
    <property type="project" value="UniProtKB-SubCell"/>
</dbReference>